<dbReference type="InParanoid" id="A0A136J861"/>
<dbReference type="EMBL" id="KQ964248">
    <property type="protein sequence ID" value="KXJ93308.1"/>
    <property type="molecule type" value="Genomic_DNA"/>
</dbReference>
<protein>
    <submittedName>
        <fullName evidence="1">Uncharacterized protein</fullName>
    </submittedName>
</protein>
<accession>A0A136J861</accession>
<evidence type="ECO:0000313" key="1">
    <source>
        <dbReference type="EMBL" id="KXJ93308.1"/>
    </source>
</evidence>
<keyword evidence="2" id="KW-1185">Reference proteome</keyword>
<proteinExistence type="predicted"/>
<dbReference type="AlphaFoldDB" id="A0A136J861"/>
<sequence>MFVAEWLIPEDLSPDILGNLVQCSWTECGLHHASAAIVTPSLSKLLESLGSRHRSVRMQLEAR</sequence>
<gene>
    <name evidence="1" type="ORF">Micbo1qcDRAFT_161299</name>
</gene>
<reference evidence="2" key="1">
    <citation type="submission" date="2016-02" db="EMBL/GenBank/DDBJ databases">
        <title>Draft genome sequence of Microdochium bolleyi, a fungal endophyte of beachgrass.</title>
        <authorList>
            <consortium name="DOE Joint Genome Institute"/>
            <person name="David A.S."/>
            <person name="May G."/>
            <person name="Haridas S."/>
            <person name="Lim J."/>
            <person name="Wang M."/>
            <person name="Labutti K."/>
            <person name="Lipzen A."/>
            <person name="Barry K."/>
            <person name="Grigoriev I.V."/>
        </authorList>
    </citation>
    <scope>NUCLEOTIDE SEQUENCE [LARGE SCALE GENOMIC DNA]</scope>
    <source>
        <strain evidence="2">J235TASD1</strain>
    </source>
</reference>
<dbReference type="Proteomes" id="UP000070501">
    <property type="component" value="Unassembled WGS sequence"/>
</dbReference>
<organism evidence="1 2">
    <name type="scientific">Microdochium bolleyi</name>
    <dbReference type="NCBI Taxonomy" id="196109"/>
    <lineage>
        <taxon>Eukaryota</taxon>
        <taxon>Fungi</taxon>
        <taxon>Dikarya</taxon>
        <taxon>Ascomycota</taxon>
        <taxon>Pezizomycotina</taxon>
        <taxon>Sordariomycetes</taxon>
        <taxon>Xylariomycetidae</taxon>
        <taxon>Xylariales</taxon>
        <taxon>Microdochiaceae</taxon>
        <taxon>Microdochium</taxon>
    </lineage>
</organism>
<evidence type="ECO:0000313" key="2">
    <source>
        <dbReference type="Proteomes" id="UP000070501"/>
    </source>
</evidence>
<name>A0A136J861_9PEZI</name>